<evidence type="ECO:0000313" key="2">
    <source>
        <dbReference type="EMBL" id="SVE07095.1"/>
    </source>
</evidence>
<feature type="non-terminal residue" evidence="2">
    <location>
        <position position="1"/>
    </location>
</feature>
<name>A0A383AIS6_9ZZZZ</name>
<dbReference type="InterPro" id="IPR036465">
    <property type="entry name" value="vWFA_dom_sf"/>
</dbReference>
<feature type="domain" description="VWFA" evidence="1">
    <location>
        <begin position="80"/>
        <end position="251"/>
    </location>
</feature>
<evidence type="ECO:0000259" key="1">
    <source>
        <dbReference type="PROSITE" id="PS50234"/>
    </source>
</evidence>
<dbReference type="Pfam" id="PF00092">
    <property type="entry name" value="VWA"/>
    <property type="match status" value="1"/>
</dbReference>
<dbReference type="SUPFAM" id="SSF53300">
    <property type="entry name" value="vWA-like"/>
    <property type="match status" value="1"/>
</dbReference>
<sequence length="251" mass="27574">YLPSENIIPDLTSPIGKGLINGNPVLFIMGSDILGTSLDLNISEITIASTANSIIDTLTESDYNLKTIQDYVDDIGNIISVSSIIDYSGSMGSDDIDDAVEIYSDIFTVFNPLFESEIRLFSNCVIRKVDFTSNQSILLDKIERDERIDRTSTSLLDAIGEGLSALSTRDGLIKLLIVSTDGLENSSITYTDKNGLIGFAKQSEIPIIIFGTLFADLTFMREISEETNGLFIFNSTFKSIKNDALVLYDML</sequence>
<protein>
    <recommendedName>
        <fullName evidence="1">VWFA domain-containing protein</fullName>
    </recommendedName>
</protein>
<proteinExistence type="predicted"/>
<dbReference type="Gene3D" id="3.40.50.410">
    <property type="entry name" value="von Willebrand factor, type A domain"/>
    <property type="match status" value="1"/>
</dbReference>
<gene>
    <name evidence="2" type="ORF">METZ01_LOCUS459949</name>
</gene>
<dbReference type="PROSITE" id="PS50234">
    <property type="entry name" value="VWFA"/>
    <property type="match status" value="1"/>
</dbReference>
<dbReference type="InterPro" id="IPR002035">
    <property type="entry name" value="VWF_A"/>
</dbReference>
<accession>A0A383AIS6</accession>
<dbReference type="EMBL" id="UINC01192116">
    <property type="protein sequence ID" value="SVE07095.1"/>
    <property type="molecule type" value="Genomic_DNA"/>
</dbReference>
<organism evidence="2">
    <name type="scientific">marine metagenome</name>
    <dbReference type="NCBI Taxonomy" id="408172"/>
    <lineage>
        <taxon>unclassified sequences</taxon>
        <taxon>metagenomes</taxon>
        <taxon>ecological metagenomes</taxon>
    </lineage>
</organism>
<reference evidence="2" key="1">
    <citation type="submission" date="2018-05" db="EMBL/GenBank/DDBJ databases">
        <authorList>
            <person name="Lanie J.A."/>
            <person name="Ng W.-L."/>
            <person name="Kazmierczak K.M."/>
            <person name="Andrzejewski T.M."/>
            <person name="Davidsen T.M."/>
            <person name="Wayne K.J."/>
            <person name="Tettelin H."/>
            <person name="Glass J.I."/>
            <person name="Rusch D."/>
            <person name="Podicherti R."/>
            <person name="Tsui H.-C.T."/>
            <person name="Winkler M.E."/>
        </authorList>
    </citation>
    <scope>NUCLEOTIDE SEQUENCE</scope>
</reference>
<dbReference type="AlphaFoldDB" id="A0A383AIS6"/>
<feature type="non-terminal residue" evidence="2">
    <location>
        <position position="251"/>
    </location>
</feature>